<reference evidence="3" key="1">
    <citation type="submission" date="2016-10" db="EMBL/GenBank/DDBJ databases">
        <authorList>
            <person name="Varghese N."/>
            <person name="Submissions S."/>
        </authorList>
    </citation>
    <scope>NUCLEOTIDE SEQUENCE [LARGE SCALE GENOMIC DNA]</scope>
    <source>
        <strain evidence="3">DSM 19315</strain>
    </source>
</reference>
<dbReference type="RefSeq" id="WP_092790019.1">
    <property type="nucleotide sequence ID" value="NZ_FOPC01000004.1"/>
</dbReference>
<keyword evidence="1" id="KW-0812">Transmembrane</keyword>
<keyword evidence="1" id="KW-0472">Membrane</keyword>
<evidence type="ECO:0000256" key="1">
    <source>
        <dbReference type="SAM" id="Phobius"/>
    </source>
</evidence>
<evidence type="ECO:0000313" key="3">
    <source>
        <dbReference type="Proteomes" id="UP000199642"/>
    </source>
</evidence>
<accession>A0A1I2RXJ7</accession>
<dbReference type="EMBL" id="FOPC01000004">
    <property type="protein sequence ID" value="SFG45364.1"/>
    <property type="molecule type" value="Genomic_DNA"/>
</dbReference>
<name>A0A1I2RXJ7_9BACT</name>
<protein>
    <submittedName>
        <fullName evidence="2">Uncharacterized protein</fullName>
    </submittedName>
</protein>
<dbReference type="STRING" id="435880.SAMN04487988_10430"/>
<dbReference type="Proteomes" id="UP000199642">
    <property type="component" value="Unassembled WGS sequence"/>
</dbReference>
<feature type="transmembrane region" description="Helical" evidence="1">
    <location>
        <begin position="21"/>
        <end position="44"/>
    </location>
</feature>
<keyword evidence="3" id="KW-1185">Reference proteome</keyword>
<sequence>MIRRIKEKLSKHPLRKKFVRIFTIIFLGVLFLEFLIYFGSNFFLVNWTRDKINEATGGVYQVDFNRLNFSLLRRGVFLNGIVMKPIEGNRVSSEQVVFDFTLDEIAVLDIWYDWSEKVFRVGKIELDNPDLGLILPNRDKEAADSSSGFVKRSPVKELEEEIQKSIQRIPFGGLFIEAIEINHADLFFLNFLSQKSLKAQNTKVMIEDVDWTTGTDWDTPFNAKGFEFDLEQVEFPLSDEVHVIFADKVLVSSLENLIDIQRFRLSPNREIPSRAYYDLKLDELNVNNFDLNQAFLTSEVEIEEIVLNDPEFQMTHFPRELVEEEVKGEGDLNSLIDGILKSFSIREFSVNNGKFFSLDPEDSLRSRIEIEDVDFKMADFYLGWDAAKRENQFFYGKDAAMELEDFTLNLTDGVHVIHGDKVSISSFLDQIEVEGFEISPLLGQEDSTVRQVIRLSLPKLQLDEANLKKLYNEAILDVDLLEMNQPQVEFIDRVAQRDSTRRFSAQKLLQGYLDEVNIGLLSINEGTMQFQNESGDRSDNVNFEKFSLQLEDVFIKPESSASMRDLLLAEELVLSLDQYQLKLRDNLHLFTADRILIDSKRRLVEVSNFSLKPEKPDQIQQLLDTYGKSATIDLTVPVFQLQGIDVRAALLDEELLIDYILVSQPHLIYNQLRKRNSGGNREFSASSQEIQDLLSDYFKVVSIDSVGFFQGKMDFTDITGRQEVSFSEEDLSLVVRDFYYAPGQELDIDRSFFSDEIILNLAGYSFSLAKGDYDVSTGNVQYNTKTQAITIDSLVLNPGPQLESKLALSLVLPKLTLEGLDLEDFLYENRLDLSKLSVEGSQINLDIEPEFVRKEERSNRNSGAFSRSIDFLRIQEILAKESDLRLTFQIANQEVESIQATFDVSVSDFFLDEEMENELILAELFDEISLAVNDFSFALPDSLHQIRFSEVLINNKGDETVFLGLEIEPVDLENSEGVLFSGKIDELGIRNNTLAEIQRTGRVNLESIRISGPDMRVYLDTASTQNSSGQSGPRSKNEEAFVHTLMLQNLMITEGKIEFHQKGKGPIPRLGFQGIDLALNDLDFDLLNFSSGAQANFFLDEDLKLSVKDYELYSKDSMEIFRADKISFSERNLLLEGVAYKPAMGTYEYLRKKGYQTDAIRLDLERVSVESIDLEQMISGEGMQAKRVIASQMKLDVLRDKRIPLREGQVKPMPQEILQNLPFNLRVDSVFLHQGFVRYQEFVANSMSPGKVEFHDLEAVLTPFAISEPNREYPIDDSYVLASAKLMGTGELDLQVQMHFDDPYPMEVTAQLDTFNLQQINHILSRGAFLRINSGDVKKGDWSFRLDKEEAFGRMDFRYEGLNVSFLDSVSLTKGTGKLGRMTFLANTLIKNNNPRKFLGNVVRSDIYLKRDQSKFIFNAWWKATLTGLKGSVGLGQPQLPVRRKDEEE</sequence>
<evidence type="ECO:0000313" key="2">
    <source>
        <dbReference type="EMBL" id="SFG45364.1"/>
    </source>
</evidence>
<organism evidence="2 3">
    <name type="scientific">Algoriphagus hitonicola</name>
    <dbReference type="NCBI Taxonomy" id="435880"/>
    <lineage>
        <taxon>Bacteria</taxon>
        <taxon>Pseudomonadati</taxon>
        <taxon>Bacteroidota</taxon>
        <taxon>Cytophagia</taxon>
        <taxon>Cytophagales</taxon>
        <taxon>Cyclobacteriaceae</taxon>
        <taxon>Algoriphagus</taxon>
    </lineage>
</organism>
<proteinExistence type="predicted"/>
<gene>
    <name evidence="2" type="ORF">SAMN04487988_10430</name>
</gene>
<dbReference type="OrthoDB" id="610933at2"/>
<keyword evidence="1" id="KW-1133">Transmembrane helix</keyword>